<comment type="cofactor">
    <cofactor evidence="1">
        <name>heme</name>
        <dbReference type="ChEBI" id="CHEBI:30413"/>
    </cofactor>
</comment>
<comment type="function">
    <text evidence="2">Membrane-anchoring subunit of succinate dehydrogenase (SDH).</text>
</comment>
<dbReference type="InterPro" id="IPR014312">
    <property type="entry name" value="Succ_DH_anchor"/>
</dbReference>
<comment type="caution">
    <text evidence="17">The sequence shown here is derived from an EMBL/GenBank/DDBJ whole genome shotgun (WGS) entry which is preliminary data.</text>
</comment>
<evidence type="ECO:0000256" key="12">
    <source>
        <dbReference type="ARBA" id="ARBA00022982"/>
    </source>
</evidence>
<evidence type="ECO:0000256" key="1">
    <source>
        <dbReference type="ARBA" id="ARBA00001971"/>
    </source>
</evidence>
<evidence type="ECO:0000256" key="15">
    <source>
        <dbReference type="ARBA" id="ARBA00023136"/>
    </source>
</evidence>
<feature type="transmembrane region" description="Helical" evidence="16">
    <location>
        <begin position="100"/>
        <end position="124"/>
    </location>
</feature>
<feature type="transmembrane region" description="Helical" evidence="16">
    <location>
        <begin position="54"/>
        <end position="80"/>
    </location>
</feature>
<dbReference type="RefSeq" id="WP_285672117.1">
    <property type="nucleotide sequence ID" value="NZ_BSYI01000018.1"/>
</dbReference>
<accession>A0ABQ6LR25</accession>
<keyword evidence="13 16" id="KW-1133">Transmembrane helix</keyword>
<keyword evidence="9" id="KW-0349">Heme</keyword>
<protein>
    <recommendedName>
        <fullName evidence="6">Succinate dehydrogenase hydrophobic membrane anchor subunit</fullName>
    </recommendedName>
</protein>
<evidence type="ECO:0000256" key="8">
    <source>
        <dbReference type="ARBA" id="ARBA00022532"/>
    </source>
</evidence>
<evidence type="ECO:0000256" key="9">
    <source>
        <dbReference type="ARBA" id="ARBA00022617"/>
    </source>
</evidence>
<dbReference type="Proteomes" id="UP001239909">
    <property type="component" value="Unassembled WGS sequence"/>
</dbReference>
<evidence type="ECO:0000313" key="18">
    <source>
        <dbReference type="Proteomes" id="UP001239909"/>
    </source>
</evidence>
<dbReference type="NCBIfam" id="TIGR02968">
    <property type="entry name" value="succ_dehyd_anc"/>
    <property type="match status" value="1"/>
</dbReference>
<evidence type="ECO:0000256" key="6">
    <source>
        <dbReference type="ARBA" id="ARBA00019425"/>
    </source>
</evidence>
<proteinExistence type="predicted"/>
<keyword evidence="7" id="KW-0813">Transport</keyword>
<keyword evidence="11" id="KW-0479">Metal-binding</keyword>
<dbReference type="SUPFAM" id="SSF81343">
    <property type="entry name" value="Fumarate reductase respiratory complex transmembrane subunits"/>
    <property type="match status" value="1"/>
</dbReference>
<evidence type="ECO:0000256" key="16">
    <source>
        <dbReference type="SAM" id="Phobius"/>
    </source>
</evidence>
<dbReference type="EMBL" id="BSYI01000018">
    <property type="protein sequence ID" value="GMG83320.1"/>
    <property type="molecule type" value="Genomic_DNA"/>
</dbReference>
<organism evidence="17 18">
    <name type="scientific">Paralimibaculum aggregatum</name>
    <dbReference type="NCBI Taxonomy" id="3036245"/>
    <lineage>
        <taxon>Bacteria</taxon>
        <taxon>Pseudomonadati</taxon>
        <taxon>Pseudomonadota</taxon>
        <taxon>Alphaproteobacteria</taxon>
        <taxon>Rhodobacterales</taxon>
        <taxon>Paracoccaceae</taxon>
        <taxon>Paralimibaculum</taxon>
    </lineage>
</organism>
<evidence type="ECO:0000256" key="2">
    <source>
        <dbReference type="ARBA" id="ARBA00004050"/>
    </source>
</evidence>
<comment type="pathway">
    <text evidence="4">Carbohydrate metabolism; tricarboxylic acid cycle.</text>
</comment>
<evidence type="ECO:0000256" key="7">
    <source>
        <dbReference type="ARBA" id="ARBA00022448"/>
    </source>
</evidence>
<evidence type="ECO:0000313" key="17">
    <source>
        <dbReference type="EMBL" id="GMG83320.1"/>
    </source>
</evidence>
<keyword evidence="18" id="KW-1185">Reference proteome</keyword>
<keyword evidence="15 16" id="KW-0472">Membrane</keyword>
<keyword evidence="12" id="KW-0249">Electron transport</keyword>
<evidence type="ECO:0000256" key="5">
    <source>
        <dbReference type="ARBA" id="ARBA00011558"/>
    </source>
</evidence>
<comment type="subunit">
    <text evidence="5">Part of an enzyme complex containing four subunits: a flavoprotein, an iron-sulfur protein, plus two membrane-anchoring proteins, SdhC and SdhD.</text>
</comment>
<dbReference type="InterPro" id="IPR034804">
    <property type="entry name" value="SQR/QFR_C/D"/>
</dbReference>
<evidence type="ECO:0000256" key="4">
    <source>
        <dbReference type="ARBA" id="ARBA00005163"/>
    </source>
</evidence>
<sequence length="129" mass="13615">MSYRTAKARVTGLGSAGSGVHHWWTHRLTSVALVPLGLLWVVPFAQTLGEGHAAVLALYANPFHAIVAALFVAVSFHHLAQGLQVVIEDYVHAKGWRTGLLVANSLFCAALGFAGVFALLKIAFTAPGA</sequence>
<keyword evidence="10 16" id="KW-0812">Transmembrane</keyword>
<gene>
    <name evidence="17" type="primary">sdhD</name>
    <name evidence="17" type="ORF">LNKW23_25330</name>
</gene>
<evidence type="ECO:0000256" key="14">
    <source>
        <dbReference type="ARBA" id="ARBA00023004"/>
    </source>
</evidence>
<evidence type="ECO:0000256" key="10">
    <source>
        <dbReference type="ARBA" id="ARBA00022692"/>
    </source>
</evidence>
<evidence type="ECO:0000256" key="11">
    <source>
        <dbReference type="ARBA" id="ARBA00022723"/>
    </source>
</evidence>
<dbReference type="Pfam" id="PF01127">
    <property type="entry name" value="Sdh_cyt"/>
    <property type="match status" value="1"/>
</dbReference>
<dbReference type="CDD" id="cd03495">
    <property type="entry name" value="SQR_TypeC_SdhD_like"/>
    <property type="match status" value="1"/>
</dbReference>
<name>A0ABQ6LR25_9RHOB</name>
<feature type="transmembrane region" description="Helical" evidence="16">
    <location>
        <begin position="23"/>
        <end position="42"/>
    </location>
</feature>
<dbReference type="InterPro" id="IPR000701">
    <property type="entry name" value="SuccDH_FuR_B_TM-su"/>
</dbReference>
<reference evidence="17 18" key="1">
    <citation type="submission" date="2023-04" db="EMBL/GenBank/DDBJ databases">
        <title>Marinoamorphus aggregata gen. nov., sp. Nov., isolate from tissue of brittle star Ophioplocus japonicus.</title>
        <authorList>
            <person name="Kawano K."/>
            <person name="Sawayama S."/>
            <person name="Nakagawa S."/>
        </authorList>
    </citation>
    <scope>NUCLEOTIDE SEQUENCE [LARGE SCALE GENOMIC DNA]</scope>
    <source>
        <strain evidence="17 18">NKW23</strain>
    </source>
</reference>
<evidence type="ECO:0000256" key="3">
    <source>
        <dbReference type="ARBA" id="ARBA00004141"/>
    </source>
</evidence>
<keyword evidence="8" id="KW-0816">Tricarboxylic acid cycle</keyword>
<evidence type="ECO:0000256" key="13">
    <source>
        <dbReference type="ARBA" id="ARBA00022989"/>
    </source>
</evidence>
<keyword evidence="14" id="KW-0408">Iron</keyword>
<comment type="subcellular location">
    <subcellularLocation>
        <location evidence="3">Membrane</location>
        <topology evidence="3">Multi-pass membrane protein</topology>
    </subcellularLocation>
</comment>
<dbReference type="Gene3D" id="1.20.1300.10">
    <property type="entry name" value="Fumarate reductase/succinate dehydrogenase, transmembrane subunit"/>
    <property type="match status" value="1"/>
</dbReference>